<keyword evidence="4 6" id="KW-1133">Transmembrane helix</keyword>
<sequence length="403" mass="43339">MSHPSGMHQKSFHILLGVVTIAFFWLLLPFYGAVFWGAVLAVIFAPVQRRLVKRLHGRRTISALLTLLLVLVLVILPLSLVTISLVDEGANLYEKIRVGQIDFGVYFQQAFEALPQSVRATLLRFDIGGVSDIQDKLSASVMQASQFLATRALSIGQNAVHLMIGFGIMLYLLFFLLRDGPALSLRLRLVAPLSPSHQQHLIRKFTTVVRATVKGNIAVALAQGVLGGAIFGVLGIQGSLLWGALMAVLSLLPAIGAALIWAPVAIYFLLTGELVSGFILLGFGVLVIGLVDNVLRPILVGKDTQMPDYVILIATLGGMALFGLNGFVIGPLIAALFIAAWDLTSFSTSTTTTLSQDDRGAYAGSLDELTPSEVGGVYAKPSLQGSLHQQADLGQPRYLLTRR</sequence>
<dbReference type="Pfam" id="PF01594">
    <property type="entry name" value="AI-2E_transport"/>
    <property type="match status" value="1"/>
</dbReference>
<dbReference type="Proteomes" id="UP000706525">
    <property type="component" value="Unassembled WGS sequence"/>
</dbReference>
<evidence type="ECO:0000256" key="6">
    <source>
        <dbReference type="SAM" id="Phobius"/>
    </source>
</evidence>
<proteinExistence type="inferred from homology"/>
<protein>
    <submittedName>
        <fullName evidence="7">Transport protein YdiK</fullName>
    </submittedName>
</protein>
<dbReference type="PANTHER" id="PTHR21716">
    <property type="entry name" value="TRANSMEMBRANE PROTEIN"/>
    <property type="match status" value="1"/>
</dbReference>
<dbReference type="PANTHER" id="PTHR21716:SF4">
    <property type="entry name" value="TRANSMEMBRANE PROTEIN 245"/>
    <property type="match status" value="1"/>
</dbReference>
<comment type="caution">
    <text evidence="7">The sequence shown here is derived from an EMBL/GenBank/DDBJ whole genome shotgun (WGS) entry which is preliminary data.</text>
</comment>
<evidence type="ECO:0000256" key="3">
    <source>
        <dbReference type="ARBA" id="ARBA00022692"/>
    </source>
</evidence>
<name>A0ABM8XYT6_9BURK</name>
<feature type="transmembrane region" description="Helical" evidence="6">
    <location>
        <begin position="268"/>
        <end position="291"/>
    </location>
</feature>
<comment type="subcellular location">
    <subcellularLocation>
        <location evidence="1">Membrane</location>
        <topology evidence="1">Multi-pass membrane protein</topology>
    </subcellularLocation>
</comment>
<gene>
    <name evidence="7" type="primary">ydiK_4</name>
    <name evidence="7" type="ORF">LMG32289_06009</name>
</gene>
<evidence type="ECO:0000256" key="4">
    <source>
        <dbReference type="ARBA" id="ARBA00022989"/>
    </source>
</evidence>
<evidence type="ECO:0000256" key="5">
    <source>
        <dbReference type="ARBA" id="ARBA00023136"/>
    </source>
</evidence>
<evidence type="ECO:0000256" key="1">
    <source>
        <dbReference type="ARBA" id="ARBA00004141"/>
    </source>
</evidence>
<dbReference type="RefSeq" id="WP_223994958.1">
    <property type="nucleotide sequence ID" value="NZ_CAJZAG010000015.1"/>
</dbReference>
<keyword evidence="8" id="KW-1185">Reference proteome</keyword>
<reference evidence="7 8" key="1">
    <citation type="submission" date="2021-08" db="EMBL/GenBank/DDBJ databases">
        <authorList>
            <person name="Peeters C."/>
        </authorList>
    </citation>
    <scope>NUCLEOTIDE SEQUENCE [LARGE SCALE GENOMIC DNA]</scope>
    <source>
        <strain evidence="7 8">LMG 32289</strain>
    </source>
</reference>
<evidence type="ECO:0000313" key="8">
    <source>
        <dbReference type="Proteomes" id="UP000706525"/>
    </source>
</evidence>
<organism evidence="7 8">
    <name type="scientific">Cupriavidus pampae</name>
    <dbReference type="NCBI Taxonomy" id="659251"/>
    <lineage>
        <taxon>Bacteria</taxon>
        <taxon>Pseudomonadati</taxon>
        <taxon>Pseudomonadota</taxon>
        <taxon>Betaproteobacteria</taxon>
        <taxon>Burkholderiales</taxon>
        <taxon>Burkholderiaceae</taxon>
        <taxon>Cupriavidus</taxon>
    </lineage>
</organism>
<dbReference type="EMBL" id="CAJZAG010000015">
    <property type="protein sequence ID" value="CAG9185609.1"/>
    <property type="molecule type" value="Genomic_DNA"/>
</dbReference>
<feature type="transmembrane region" description="Helical" evidence="6">
    <location>
        <begin position="311"/>
        <end position="339"/>
    </location>
</feature>
<accession>A0ABM8XYT6</accession>
<comment type="similarity">
    <text evidence="2">Belongs to the autoinducer-2 exporter (AI-2E) (TC 2.A.86) family.</text>
</comment>
<feature type="transmembrane region" description="Helical" evidence="6">
    <location>
        <begin position="213"/>
        <end position="234"/>
    </location>
</feature>
<feature type="transmembrane region" description="Helical" evidence="6">
    <location>
        <begin position="159"/>
        <end position="177"/>
    </location>
</feature>
<feature type="transmembrane region" description="Helical" evidence="6">
    <location>
        <begin position="64"/>
        <end position="86"/>
    </location>
</feature>
<dbReference type="InterPro" id="IPR002549">
    <property type="entry name" value="AI-2E-like"/>
</dbReference>
<keyword evidence="5 6" id="KW-0472">Membrane</keyword>
<keyword evidence="3 6" id="KW-0812">Transmembrane</keyword>
<evidence type="ECO:0000256" key="2">
    <source>
        <dbReference type="ARBA" id="ARBA00009773"/>
    </source>
</evidence>
<evidence type="ECO:0000313" key="7">
    <source>
        <dbReference type="EMBL" id="CAG9185609.1"/>
    </source>
</evidence>
<feature type="transmembrane region" description="Helical" evidence="6">
    <location>
        <begin position="240"/>
        <end position="261"/>
    </location>
</feature>